<keyword evidence="3" id="KW-1185">Reference proteome</keyword>
<organism evidence="2 3">
    <name type="scientific">Fulvitalea axinellae</name>
    <dbReference type="NCBI Taxonomy" id="1182444"/>
    <lineage>
        <taxon>Bacteria</taxon>
        <taxon>Pseudomonadati</taxon>
        <taxon>Bacteroidota</taxon>
        <taxon>Cytophagia</taxon>
        <taxon>Cytophagales</taxon>
        <taxon>Persicobacteraceae</taxon>
        <taxon>Fulvitalea</taxon>
    </lineage>
</organism>
<dbReference type="KEGG" id="fax:FUAX_51190"/>
<sequence>MVKTDTFSIKVFLDHEKTYRHVGSTSKASAGVPVVQRARVMVNESSWRSGRYFSKDPFGRIIMIPSTAYPHLTIIIDTQRPLGKNRLLKIRSMHYSPAKDATRFNFIDPSGSGVFIAQYFQPGLDDVIRKTNGLLKQAGFDIYVGQGSLARSDNDPNWRRDLPAKETSVKPEKLVPEKDTSEDQPSTNDMALVPYAKEVPKELKKPDFEKIYRNFVLGITRMNKSEKREELLEKSQRDIGNLGAFISFVRKIETLSDVPDMSDFLEDLGHLDDLPEDELCLSMTNPLAWLIASELTRKKLTELEEDLIWLRNMVTLHYENLQVAVINVACPKPFVYPNDMFDKEFGRLVSEHDDFIATAKQNIDEIDEEDIGEKEKKEKIIGFIEWEMSVLKRIRSDMAELIIHKSETPIDKQKDESKAAHRQYPYNPPKRK</sequence>
<protein>
    <submittedName>
        <fullName evidence="2">Uncharacterized protein</fullName>
    </submittedName>
</protein>
<evidence type="ECO:0000313" key="3">
    <source>
        <dbReference type="Proteomes" id="UP001348817"/>
    </source>
</evidence>
<dbReference type="Proteomes" id="UP001348817">
    <property type="component" value="Plasmid pFA6"/>
</dbReference>
<keyword evidence="2" id="KW-0614">Plasmid</keyword>
<dbReference type="AlphaFoldDB" id="A0AAU9CY05"/>
<feature type="region of interest" description="Disordered" evidence="1">
    <location>
        <begin position="154"/>
        <end position="188"/>
    </location>
</feature>
<accession>A0AAU9CY05</accession>
<proteinExistence type="predicted"/>
<geneLocation type="plasmid" evidence="2 3">
    <name>pFA6</name>
</geneLocation>
<reference evidence="2 3" key="1">
    <citation type="submission" date="2021-12" db="EMBL/GenBank/DDBJ databases">
        <title>Genome sequencing of bacteria with rrn-lacking chromosome and rrn-plasmid.</title>
        <authorList>
            <person name="Anda M."/>
            <person name="Iwasaki W."/>
        </authorList>
    </citation>
    <scope>NUCLEOTIDE SEQUENCE [LARGE SCALE GENOMIC DNA]</scope>
    <source>
        <strain evidence="2 3">DSM 100852</strain>
        <plasmid evidence="2 3">pFA6</plasmid>
    </source>
</reference>
<dbReference type="RefSeq" id="WP_338395991.1">
    <property type="nucleotide sequence ID" value="NZ_AP025320.1"/>
</dbReference>
<evidence type="ECO:0000313" key="2">
    <source>
        <dbReference type="EMBL" id="BDD12687.1"/>
    </source>
</evidence>
<feature type="compositionally biased region" description="Basic and acidic residues" evidence="1">
    <location>
        <begin position="154"/>
        <end position="181"/>
    </location>
</feature>
<evidence type="ECO:0000256" key="1">
    <source>
        <dbReference type="SAM" id="MobiDB-lite"/>
    </source>
</evidence>
<gene>
    <name evidence="2" type="ORF">FUAX_51190</name>
</gene>
<dbReference type="EMBL" id="AP025320">
    <property type="protein sequence ID" value="BDD12687.1"/>
    <property type="molecule type" value="Genomic_DNA"/>
</dbReference>
<feature type="compositionally biased region" description="Basic and acidic residues" evidence="1">
    <location>
        <begin position="405"/>
        <end position="419"/>
    </location>
</feature>
<feature type="region of interest" description="Disordered" evidence="1">
    <location>
        <begin position="405"/>
        <end position="432"/>
    </location>
</feature>
<name>A0AAU9CY05_9BACT</name>